<reference evidence="1 2" key="1">
    <citation type="submission" date="2024-01" db="EMBL/GenBank/DDBJ databases">
        <title>The genomes of 5 underutilized Papilionoideae crops provide insights into root nodulation and disease resistanc.</title>
        <authorList>
            <person name="Jiang F."/>
        </authorList>
    </citation>
    <scope>NUCLEOTIDE SEQUENCE [LARGE SCALE GENOMIC DNA]</scope>
    <source>
        <strain evidence="1">LVBAO_FW01</strain>
        <tissue evidence="1">Leaves</tissue>
    </source>
</reference>
<name>A0AAN9M9D7_CANGL</name>
<dbReference type="EMBL" id="JAYMYQ010000002">
    <property type="protein sequence ID" value="KAK7350277.1"/>
    <property type="molecule type" value="Genomic_DNA"/>
</dbReference>
<dbReference type="AlphaFoldDB" id="A0AAN9M9D7"/>
<evidence type="ECO:0000313" key="2">
    <source>
        <dbReference type="Proteomes" id="UP001367508"/>
    </source>
</evidence>
<sequence>MPLKACRNHTMKMYQGICDLTREGREFQPLPPLLQGPISNFLNVWETYDNCKEGFYFPGSFTLPLVFLHCWFGAPGLANAVLGGYGPSA</sequence>
<evidence type="ECO:0000313" key="1">
    <source>
        <dbReference type="EMBL" id="KAK7350277.1"/>
    </source>
</evidence>
<comment type="caution">
    <text evidence="1">The sequence shown here is derived from an EMBL/GenBank/DDBJ whole genome shotgun (WGS) entry which is preliminary data.</text>
</comment>
<gene>
    <name evidence="1" type="ORF">VNO77_08680</name>
</gene>
<proteinExistence type="predicted"/>
<accession>A0AAN9M9D7</accession>
<organism evidence="1 2">
    <name type="scientific">Canavalia gladiata</name>
    <name type="common">Sword bean</name>
    <name type="synonym">Dolichos gladiatus</name>
    <dbReference type="NCBI Taxonomy" id="3824"/>
    <lineage>
        <taxon>Eukaryota</taxon>
        <taxon>Viridiplantae</taxon>
        <taxon>Streptophyta</taxon>
        <taxon>Embryophyta</taxon>
        <taxon>Tracheophyta</taxon>
        <taxon>Spermatophyta</taxon>
        <taxon>Magnoliopsida</taxon>
        <taxon>eudicotyledons</taxon>
        <taxon>Gunneridae</taxon>
        <taxon>Pentapetalae</taxon>
        <taxon>rosids</taxon>
        <taxon>fabids</taxon>
        <taxon>Fabales</taxon>
        <taxon>Fabaceae</taxon>
        <taxon>Papilionoideae</taxon>
        <taxon>50 kb inversion clade</taxon>
        <taxon>NPAAA clade</taxon>
        <taxon>indigoferoid/millettioid clade</taxon>
        <taxon>Phaseoleae</taxon>
        <taxon>Canavalia</taxon>
    </lineage>
</organism>
<dbReference type="Proteomes" id="UP001367508">
    <property type="component" value="Unassembled WGS sequence"/>
</dbReference>
<keyword evidence="2" id="KW-1185">Reference proteome</keyword>
<protein>
    <submittedName>
        <fullName evidence="1">Uncharacterized protein</fullName>
    </submittedName>
</protein>